<reference evidence="1" key="1">
    <citation type="submission" date="2021-05" db="EMBL/GenBank/DDBJ databases">
        <authorList>
            <person name="Pan Q."/>
            <person name="Jouanno E."/>
            <person name="Zahm M."/>
            <person name="Klopp C."/>
            <person name="Cabau C."/>
            <person name="Louis A."/>
            <person name="Berthelot C."/>
            <person name="Parey E."/>
            <person name="Roest Crollius H."/>
            <person name="Montfort J."/>
            <person name="Robinson-Rechavi M."/>
            <person name="Bouchez O."/>
            <person name="Lampietro C."/>
            <person name="Lopez Roques C."/>
            <person name="Donnadieu C."/>
            <person name="Postlethwait J."/>
            <person name="Bobe J."/>
            <person name="Dillon D."/>
            <person name="Chandos A."/>
            <person name="von Hippel F."/>
            <person name="Guiguen Y."/>
        </authorList>
    </citation>
    <scope>NUCLEOTIDE SEQUENCE</scope>
    <source>
        <strain evidence="1">YG-Jan2019</strain>
    </source>
</reference>
<accession>A0ACC2FUG1</accession>
<protein>
    <submittedName>
        <fullName evidence="1">Uncharacterized protein</fullName>
    </submittedName>
</protein>
<evidence type="ECO:0000313" key="2">
    <source>
        <dbReference type="Proteomes" id="UP001157502"/>
    </source>
</evidence>
<evidence type="ECO:0000313" key="1">
    <source>
        <dbReference type="EMBL" id="KAJ7994986.1"/>
    </source>
</evidence>
<dbReference type="Proteomes" id="UP001157502">
    <property type="component" value="Chromosome 22"/>
</dbReference>
<keyword evidence="2" id="KW-1185">Reference proteome</keyword>
<comment type="caution">
    <text evidence="1">The sequence shown here is derived from an EMBL/GenBank/DDBJ whole genome shotgun (WGS) entry which is preliminary data.</text>
</comment>
<dbReference type="EMBL" id="CM055749">
    <property type="protein sequence ID" value="KAJ7994986.1"/>
    <property type="molecule type" value="Genomic_DNA"/>
</dbReference>
<name>A0ACC2FUG1_DALPE</name>
<proteinExistence type="predicted"/>
<organism evidence="1 2">
    <name type="scientific">Dallia pectoralis</name>
    <name type="common">Alaska blackfish</name>
    <dbReference type="NCBI Taxonomy" id="75939"/>
    <lineage>
        <taxon>Eukaryota</taxon>
        <taxon>Metazoa</taxon>
        <taxon>Chordata</taxon>
        <taxon>Craniata</taxon>
        <taxon>Vertebrata</taxon>
        <taxon>Euteleostomi</taxon>
        <taxon>Actinopterygii</taxon>
        <taxon>Neopterygii</taxon>
        <taxon>Teleostei</taxon>
        <taxon>Protacanthopterygii</taxon>
        <taxon>Esociformes</taxon>
        <taxon>Umbridae</taxon>
        <taxon>Dallia</taxon>
    </lineage>
</organism>
<sequence>MMFPMTGMGDGPGGNPWGLLCFRSCRISNRKRRVISKLHRPRKACPWDTAETRDGIMFVLKVSSLLVAYVLLICQMHSSHSAPTRTGLESMTDGVTLTDFDARRLLSAIAKEFVQANSEELQQQTNEVNSPDRPMSKRCSNLSTCVLGKLSQELHKLQTNPRTNTGSGTPGKKRSLSDSERYSNYED</sequence>
<gene>
    <name evidence="1" type="ORF">DPEC_G00255220</name>
</gene>